<evidence type="ECO:0000313" key="2">
    <source>
        <dbReference type="EMBL" id="KAF5788398.1"/>
    </source>
</evidence>
<keyword evidence="1" id="KW-0472">Membrane</keyword>
<keyword evidence="3" id="KW-1185">Reference proteome</keyword>
<dbReference type="AlphaFoldDB" id="A0A9K3I176"/>
<reference evidence="2" key="1">
    <citation type="journal article" date="2017" name="Nature">
        <title>The sunflower genome provides insights into oil metabolism, flowering and Asterid evolution.</title>
        <authorList>
            <person name="Badouin H."/>
            <person name="Gouzy J."/>
            <person name="Grassa C.J."/>
            <person name="Murat F."/>
            <person name="Staton S.E."/>
            <person name="Cottret L."/>
            <person name="Lelandais-Briere C."/>
            <person name="Owens G.L."/>
            <person name="Carrere S."/>
            <person name="Mayjonade B."/>
            <person name="Legrand L."/>
            <person name="Gill N."/>
            <person name="Kane N.C."/>
            <person name="Bowers J.E."/>
            <person name="Hubner S."/>
            <person name="Bellec A."/>
            <person name="Berard A."/>
            <person name="Berges H."/>
            <person name="Blanchet N."/>
            <person name="Boniface M.C."/>
            <person name="Brunel D."/>
            <person name="Catrice O."/>
            <person name="Chaidir N."/>
            <person name="Claudel C."/>
            <person name="Donnadieu C."/>
            <person name="Faraut T."/>
            <person name="Fievet G."/>
            <person name="Helmstetter N."/>
            <person name="King M."/>
            <person name="Knapp S.J."/>
            <person name="Lai Z."/>
            <person name="Le Paslier M.C."/>
            <person name="Lippi Y."/>
            <person name="Lorenzon L."/>
            <person name="Mandel J.R."/>
            <person name="Marage G."/>
            <person name="Marchand G."/>
            <person name="Marquand E."/>
            <person name="Bret-Mestries E."/>
            <person name="Morien E."/>
            <person name="Nambeesan S."/>
            <person name="Nguyen T."/>
            <person name="Pegot-Espagnet P."/>
            <person name="Pouilly N."/>
            <person name="Raftis F."/>
            <person name="Sallet E."/>
            <person name="Schiex T."/>
            <person name="Thomas J."/>
            <person name="Vandecasteele C."/>
            <person name="Vares D."/>
            <person name="Vear F."/>
            <person name="Vautrin S."/>
            <person name="Crespi M."/>
            <person name="Mangin B."/>
            <person name="Burke J.M."/>
            <person name="Salse J."/>
            <person name="Munos S."/>
            <person name="Vincourt P."/>
            <person name="Rieseberg L.H."/>
            <person name="Langlade N.B."/>
        </authorList>
    </citation>
    <scope>NUCLEOTIDE SEQUENCE</scope>
    <source>
        <tissue evidence="2">Leaves</tissue>
    </source>
</reference>
<dbReference type="PANTHER" id="PTHR35307">
    <property type="entry name" value="PROTEIN, PUTATIVE-RELATED"/>
    <property type="match status" value="1"/>
</dbReference>
<organism evidence="2 3">
    <name type="scientific">Helianthus annuus</name>
    <name type="common">Common sunflower</name>
    <dbReference type="NCBI Taxonomy" id="4232"/>
    <lineage>
        <taxon>Eukaryota</taxon>
        <taxon>Viridiplantae</taxon>
        <taxon>Streptophyta</taxon>
        <taxon>Embryophyta</taxon>
        <taxon>Tracheophyta</taxon>
        <taxon>Spermatophyta</taxon>
        <taxon>Magnoliopsida</taxon>
        <taxon>eudicotyledons</taxon>
        <taxon>Gunneridae</taxon>
        <taxon>Pentapetalae</taxon>
        <taxon>asterids</taxon>
        <taxon>campanulids</taxon>
        <taxon>Asterales</taxon>
        <taxon>Asteraceae</taxon>
        <taxon>Asteroideae</taxon>
        <taxon>Heliantheae alliance</taxon>
        <taxon>Heliantheae</taxon>
        <taxon>Helianthus</taxon>
    </lineage>
</organism>
<reference evidence="2" key="2">
    <citation type="submission" date="2020-06" db="EMBL/GenBank/DDBJ databases">
        <title>Helianthus annuus Genome sequencing and assembly Release 2.</title>
        <authorList>
            <person name="Gouzy J."/>
            <person name="Langlade N."/>
            <person name="Munos S."/>
        </authorList>
    </citation>
    <scope>NUCLEOTIDE SEQUENCE</scope>
    <source>
        <tissue evidence="2">Leaves</tissue>
    </source>
</reference>
<dbReference type="EMBL" id="MNCJ02000325">
    <property type="protein sequence ID" value="KAF5788398.1"/>
    <property type="molecule type" value="Genomic_DNA"/>
</dbReference>
<sequence>MHRLINNYNISENITDSLFVYVDSITRSELENHFSAPMFWIGMYIALASLVCILAMVADLLHGFRSRKLWFPCKYFRFNAAFLTIISVAMKLPVDLTSSMPGFVDKTAKLGSMAFMCTMMANLLPCLATMGNNELLSNIIALCVLCWPSETSPP</sequence>
<keyword evidence="1" id="KW-0812">Transmembrane</keyword>
<proteinExistence type="predicted"/>
<dbReference type="PANTHER" id="PTHR35307:SF6">
    <property type="entry name" value="TRANSMEMBRANE PROTEIN"/>
    <property type="match status" value="1"/>
</dbReference>
<gene>
    <name evidence="2" type="ORF">HanXRQr2_Chr10g0463571</name>
</gene>
<accession>A0A9K3I176</accession>
<keyword evidence="1" id="KW-1133">Transmembrane helix</keyword>
<protein>
    <submittedName>
        <fullName evidence="2">Uncharacterized protein</fullName>
    </submittedName>
</protein>
<dbReference type="Gramene" id="mRNA:HanXRQr2_Chr10g0463571">
    <property type="protein sequence ID" value="CDS:HanXRQr2_Chr10g0463571.1"/>
    <property type="gene ID" value="HanXRQr2_Chr10g0463571"/>
</dbReference>
<feature type="transmembrane region" description="Helical" evidence="1">
    <location>
        <begin position="110"/>
        <end position="130"/>
    </location>
</feature>
<evidence type="ECO:0000256" key="1">
    <source>
        <dbReference type="SAM" id="Phobius"/>
    </source>
</evidence>
<name>A0A9K3I176_HELAN</name>
<dbReference type="Proteomes" id="UP000215914">
    <property type="component" value="Unassembled WGS sequence"/>
</dbReference>
<evidence type="ECO:0000313" key="3">
    <source>
        <dbReference type="Proteomes" id="UP000215914"/>
    </source>
</evidence>
<feature type="transmembrane region" description="Helical" evidence="1">
    <location>
        <begin position="73"/>
        <end position="90"/>
    </location>
</feature>
<comment type="caution">
    <text evidence="2">The sequence shown here is derived from an EMBL/GenBank/DDBJ whole genome shotgun (WGS) entry which is preliminary data.</text>
</comment>
<feature type="transmembrane region" description="Helical" evidence="1">
    <location>
        <begin position="38"/>
        <end position="61"/>
    </location>
</feature>